<dbReference type="KEGG" id="svu:B1H20_16745"/>
<dbReference type="OrthoDB" id="4298107at2"/>
<dbReference type="EMBL" id="CP020570">
    <property type="protein sequence ID" value="ARF62851.1"/>
    <property type="molecule type" value="Genomic_DNA"/>
</dbReference>
<dbReference type="RefSeq" id="WP_083192787.1">
    <property type="nucleotide sequence ID" value="NZ_CP020570.1"/>
</dbReference>
<dbReference type="STRING" id="1935.B1H20_16745"/>
<name>A0A1V0UCI8_STRVN</name>
<accession>A0A1V0UCI8</accession>
<organism evidence="1 2">
    <name type="scientific">Streptomyces violaceoruber</name>
    <dbReference type="NCBI Taxonomy" id="1935"/>
    <lineage>
        <taxon>Bacteria</taxon>
        <taxon>Bacillati</taxon>
        <taxon>Actinomycetota</taxon>
        <taxon>Actinomycetes</taxon>
        <taxon>Kitasatosporales</taxon>
        <taxon>Streptomycetaceae</taxon>
        <taxon>Streptomyces</taxon>
        <taxon>Streptomyces violaceoruber group</taxon>
    </lineage>
</organism>
<gene>
    <name evidence="1" type="ORF">B1H20_16745</name>
</gene>
<protein>
    <submittedName>
        <fullName evidence="1">Uncharacterized protein</fullName>
    </submittedName>
</protein>
<evidence type="ECO:0000313" key="1">
    <source>
        <dbReference type="EMBL" id="ARF62851.1"/>
    </source>
</evidence>
<dbReference type="Proteomes" id="UP000192445">
    <property type="component" value="Chromosome"/>
</dbReference>
<sequence length="240" mass="26285">MNAITTMPATVELFDGTVTLTDWALTELSPDFYGHSYMQIGGWLPEGYQPGLISQGTNHMVRADLPGIADVAQAVNVTVETKGYGGSRRFMKIQWRHRSAPAELGEMLGCSAMGCRFGEWSSKAEERGWVRHGSGWLCVQCADAAEERAEIVARIDAGTWGAPALSYRAQQLLAHIQDDPGTRWQTGRAEQVYADLGYPKRGRRHNARGDLNELAARGLLVPHGPADGRYFLLAQPKDGA</sequence>
<reference evidence="1 2" key="1">
    <citation type="submission" date="2017-03" db="EMBL/GenBank/DDBJ databases">
        <title>Complete Genome Sequence of a natural compounds producer, Streptomyces violaceus S21.</title>
        <authorList>
            <person name="Zhong C."/>
            <person name="Zhao Z."/>
            <person name="Fu J."/>
            <person name="Zong G."/>
            <person name="Qin R."/>
            <person name="Cao G."/>
        </authorList>
    </citation>
    <scope>NUCLEOTIDE SEQUENCE [LARGE SCALE GENOMIC DNA]</scope>
    <source>
        <strain evidence="1 2">S21</strain>
    </source>
</reference>
<proteinExistence type="predicted"/>
<evidence type="ECO:0000313" key="2">
    <source>
        <dbReference type="Proteomes" id="UP000192445"/>
    </source>
</evidence>
<dbReference type="AlphaFoldDB" id="A0A1V0UCI8"/>